<dbReference type="GO" id="GO:0015977">
    <property type="term" value="P:carbon fixation"/>
    <property type="evidence" value="ECO:0007669"/>
    <property type="project" value="InterPro"/>
</dbReference>
<evidence type="ECO:0000256" key="2">
    <source>
        <dbReference type="PROSITE-ProRule" id="PRU10112"/>
    </source>
</evidence>
<dbReference type="GO" id="GO:0008964">
    <property type="term" value="F:phosphoenolpyruvate carboxylase activity"/>
    <property type="evidence" value="ECO:0007669"/>
    <property type="project" value="InterPro"/>
</dbReference>
<dbReference type="PROSITE" id="PS00781">
    <property type="entry name" value="PEPCASE_1"/>
    <property type="match status" value="1"/>
</dbReference>
<dbReference type="OMA" id="VFGWTQS"/>
<dbReference type="GeneID" id="25564041"/>
<evidence type="ECO:0000313" key="3">
    <source>
        <dbReference type="EMBL" id="KNC48272.1"/>
    </source>
</evidence>
<evidence type="ECO:0000313" key="4">
    <source>
        <dbReference type="Proteomes" id="UP000054408"/>
    </source>
</evidence>
<dbReference type="SUPFAM" id="SSF51621">
    <property type="entry name" value="Phosphoenolpyruvate/pyruvate domain"/>
    <property type="match status" value="1"/>
</dbReference>
<dbReference type="EMBL" id="GL349450">
    <property type="protein sequence ID" value="KNC48272.1"/>
    <property type="molecule type" value="Genomic_DNA"/>
</dbReference>
<sequence>MAVHARQGSAVAAAAATAAATDTPVEEAAARRQADQNKVEADVTFMVSRLAEVLKADGYGEVAARLPWVNGAADSAAPASAALDIGQRRKLVQALSLSFQLLNMVEENAAAQGRRHREGAHGLAAENGLFGSVFARLGDRGLNSAQAAELLASVHVEPVLTAHPTEAKRQTMVEQLRELYLLLFKRESTVWTKWEQDQITSDIQAALAILWRTGDLRLKKLDVTSERRAVQAYLRHKFPAVLPQLDARLRTAFEDAGFDGALVRSPGSLPRISFGSWVGGDRDGHPGVTASVTAETLLELRQGALDVHRAELEKLVAKLSLSARRAPPPSMLLNALAEANENLAPLRKSLPAGAWPTERNPGEPWREMIGYMLLRLPTSAEALASGLHYTSPAELLADLQILGASLDAVGAGKIADTHVAPIERAVQVFGFHLAALDVRENSTMHEHALWSLLSVGGVSLPPSAGEWDEASRVEVLNRELDSLRPLAHPHAALAPQAKTVLDAHRVVARHASIHGIAGIGSFIVSMTRSLSDLLAVYVLGKESGLVGPPATLAEHFGSGSGSLGELKTEPGNACIVPVVPLFETVGDLERSPEIMSAFLAHPVTQRSLALQQAIHGYDRPRCQVMVGYSDSCKDGGILSSQWHLHVAQRKLSQVCADAGVDVVFFHGRGGTVSRGAGPTHRFLDALPVGGPEAAAIRVTEQGESIAAKYSNVGTATYNLELLTAGVTGVAARGASAASTEHELAPVVEDLAKRAHWAYAELISHPQFMTYFSEGTPIDALEHGVFGSRPSRRTGQRTLADLRAIPWTFAWTQSRVYLPSWYGVGTVLHELAEAEPHNFERFRAAVRDWPFLQYVIGNIEASLASVSLPIVRDYGSLVSSDAARDAIGSLIHNEFVRTDSVLQVLYDDVPLALRRPRMHHTVQLRDRGLRELHAEQIALLKHWRGLVASGDSVSADAVLPPLLSTVNAIASGLRTTG</sequence>
<protein>
    <submittedName>
        <fullName evidence="3">Phosphoenolpyruvate carboxylase</fullName>
    </submittedName>
</protein>
<dbReference type="PRINTS" id="PR00150">
    <property type="entry name" value="PEPCARBXLASE"/>
</dbReference>
<dbReference type="GO" id="GO:0006099">
    <property type="term" value="P:tricarboxylic acid cycle"/>
    <property type="evidence" value="ECO:0007669"/>
    <property type="project" value="InterPro"/>
</dbReference>
<feature type="active site" evidence="1">
    <location>
        <position position="163"/>
    </location>
</feature>
<name>A0A0L0D7A9_THETB</name>
<dbReference type="PROSITE" id="PS00393">
    <property type="entry name" value="PEPCASE_2"/>
    <property type="match status" value="1"/>
</dbReference>
<reference evidence="3 4" key="1">
    <citation type="submission" date="2010-05" db="EMBL/GenBank/DDBJ databases">
        <title>The Genome Sequence of Thecamonas trahens ATCC 50062.</title>
        <authorList>
            <consortium name="The Broad Institute Genome Sequencing Platform"/>
            <person name="Russ C."/>
            <person name="Cuomo C."/>
            <person name="Shea T."/>
            <person name="Young S.K."/>
            <person name="Zeng Q."/>
            <person name="Koehrsen M."/>
            <person name="Haas B."/>
            <person name="Borodovsky M."/>
            <person name="Guigo R."/>
            <person name="Alvarado L."/>
            <person name="Berlin A."/>
            <person name="Bochicchio J."/>
            <person name="Borenstein D."/>
            <person name="Chapman S."/>
            <person name="Chen Z."/>
            <person name="Freedman E."/>
            <person name="Gellesch M."/>
            <person name="Goldberg J."/>
            <person name="Griggs A."/>
            <person name="Gujja S."/>
            <person name="Heilman E."/>
            <person name="Heiman D."/>
            <person name="Hepburn T."/>
            <person name="Howarth C."/>
            <person name="Jen D."/>
            <person name="Larson L."/>
            <person name="Mehta T."/>
            <person name="Park D."/>
            <person name="Pearson M."/>
            <person name="Roberts A."/>
            <person name="Saif S."/>
            <person name="Shenoy N."/>
            <person name="Sisk P."/>
            <person name="Stolte C."/>
            <person name="Sykes S."/>
            <person name="Thomson T."/>
            <person name="Walk T."/>
            <person name="White J."/>
            <person name="Yandava C."/>
            <person name="Burger G."/>
            <person name="Gray M.W."/>
            <person name="Holland P.W.H."/>
            <person name="King N."/>
            <person name="Lang F.B.F."/>
            <person name="Roger A.J."/>
            <person name="Ruiz-Trillo I."/>
            <person name="Lander E."/>
            <person name="Nusbaum C."/>
        </authorList>
    </citation>
    <scope>NUCLEOTIDE SEQUENCE [LARGE SCALE GENOMIC DNA]</scope>
    <source>
        <strain evidence="3 4">ATCC 50062</strain>
    </source>
</reference>
<dbReference type="RefSeq" id="XP_013758839.1">
    <property type="nucleotide sequence ID" value="XM_013903385.1"/>
</dbReference>
<dbReference type="PANTHER" id="PTHR30523">
    <property type="entry name" value="PHOSPHOENOLPYRUVATE CARBOXYLASE"/>
    <property type="match status" value="1"/>
</dbReference>
<keyword evidence="4" id="KW-1185">Reference proteome</keyword>
<dbReference type="InterPro" id="IPR018129">
    <property type="entry name" value="PEP_COase_Lys_AS"/>
</dbReference>
<dbReference type="STRING" id="461836.A0A0L0D7A9"/>
<dbReference type="eggNOG" id="ENOG502QPVS">
    <property type="taxonomic scope" value="Eukaryota"/>
</dbReference>
<dbReference type="AlphaFoldDB" id="A0A0L0D7A9"/>
<proteinExistence type="predicted"/>
<dbReference type="InterPro" id="IPR015813">
    <property type="entry name" value="Pyrv/PenolPyrv_kinase-like_dom"/>
</dbReference>
<dbReference type="InterPro" id="IPR033129">
    <property type="entry name" value="PEPCASE_His_AS"/>
</dbReference>
<organism evidence="3 4">
    <name type="scientific">Thecamonas trahens ATCC 50062</name>
    <dbReference type="NCBI Taxonomy" id="461836"/>
    <lineage>
        <taxon>Eukaryota</taxon>
        <taxon>Apusozoa</taxon>
        <taxon>Apusomonadida</taxon>
        <taxon>Apusomonadidae</taxon>
        <taxon>Thecamonas</taxon>
    </lineage>
</organism>
<dbReference type="Pfam" id="PF00311">
    <property type="entry name" value="PEPcase"/>
    <property type="match status" value="1"/>
</dbReference>
<feature type="active site" evidence="2">
    <location>
        <position position="633"/>
    </location>
</feature>
<dbReference type="Gene3D" id="1.20.1440.90">
    <property type="entry name" value="Phosphoenolpyruvate/pyruvate domain"/>
    <property type="match status" value="1"/>
</dbReference>
<dbReference type="InterPro" id="IPR021135">
    <property type="entry name" value="PEP_COase"/>
</dbReference>
<dbReference type="Proteomes" id="UP000054408">
    <property type="component" value="Unassembled WGS sequence"/>
</dbReference>
<dbReference type="OrthoDB" id="1365747at2759"/>
<dbReference type="GO" id="GO:0005829">
    <property type="term" value="C:cytosol"/>
    <property type="evidence" value="ECO:0007669"/>
    <property type="project" value="TreeGrafter"/>
</dbReference>
<accession>A0A0L0D7A9</accession>
<keyword evidence="3" id="KW-0670">Pyruvate</keyword>
<evidence type="ECO:0000256" key="1">
    <source>
        <dbReference type="PROSITE-ProRule" id="PRU10111"/>
    </source>
</evidence>
<gene>
    <name evidence="3" type="ORF">AMSG_04502</name>
</gene>
<dbReference type="PANTHER" id="PTHR30523:SF32">
    <property type="entry name" value="PHOSPHOENOLPYRUVATE CARBOXYLASE"/>
    <property type="match status" value="1"/>
</dbReference>